<dbReference type="InterPro" id="IPR021777">
    <property type="entry name" value="SANBR_BTB"/>
</dbReference>
<feature type="region of interest" description="Disordered" evidence="1">
    <location>
        <begin position="687"/>
        <end position="707"/>
    </location>
</feature>
<dbReference type="PANTHER" id="PTHR20946">
    <property type="entry name" value="SANT AND BTB DOMAIN REGULATOR OF CLASS SWITCH RECOMBINATION"/>
    <property type="match status" value="1"/>
</dbReference>
<feature type="domain" description="SANT and BTB" evidence="2">
    <location>
        <begin position="260"/>
        <end position="357"/>
    </location>
</feature>
<dbReference type="KEGG" id="csol:105363986"/>
<protein>
    <submittedName>
        <fullName evidence="4">Uncharacterized protein KIAA1841 homolog</fullName>
    </submittedName>
</protein>
<sequence>MYPNLFKHLDLSKLCNDVSKPIDLSLIEEKALCLDEEEKYPELSVKMFFDFMKTAYQVNETFEELASTLSANSEIDWATLVKVSLNLKETEYEAKSENVIKEYKKLQTTCLREPNNLNLASEAEAIPINVQESESLITPLGDRSNQFLNIKTSNKNNVYKSKSLTTIESAQIKKEYLLTKVMKRCLSDVLHEGLLDSVLPYMIPKHVLSQPTIKKSLIMDSKKSSFISNDMDSCIINAITGNKEKDKDKNKQKNSIETEVEIHVCDEVKNIKKNFRCPQRLLIQKMCYFADVTTGQKLEEMDISVHCDVVIFDWLMRWVKKDIIKTSEWPVLEAHNVIPIMVSASFLQMYPLLESCLIYCHINMSEILKTTTILTCLNDNLLTKLADLYTNIDVETIKDKKDKIQSRLFCKLIMSLSNSKPDNKKGHFDSLATFFKCVKCEKNVVSSVSNLIPCIPSNMRIDIKGNLHSKHTRDMTWNLNNYIINLRAELRSWRKIYWRLWGDCHFLFCRQCGIYFPINQMDWCSYHPENPQFFINEQQKILPLPLGRYPCCSQRAYKFQIITNKNGCKFREHVPEIISEKDENIINIFLAYREIISIAVPQLFFPEKITRLLTHDPLLPPGKLWCKETFWWEGIEIIPPRPKFGLLAKIWGGSGLHKSYHISSQKMVKKIHQRSLADVSSISSEFLSDEDEKSQDENSSIDEESIESEEFCDCESTDVSIKKNKTKFNILKTCEGMGAWSPNLTIRYNQDNQRDFEEKAAVQMIALLSKRAMLELNLHLKTHSSGKHSTWNNSTHPIGGSYVQVEVEFFNQIAQNSKCKNNVSVKGSTRFKTSK</sequence>
<dbReference type="Proteomes" id="UP000695007">
    <property type="component" value="Unplaced"/>
</dbReference>
<dbReference type="PANTHER" id="PTHR20946:SF0">
    <property type="entry name" value="SANT AND BTB DOMAIN REGULATOR OF CLASS SWITCH RECOMBINATION"/>
    <property type="match status" value="1"/>
</dbReference>
<reference evidence="4" key="1">
    <citation type="submission" date="2025-08" db="UniProtKB">
        <authorList>
            <consortium name="RefSeq"/>
        </authorList>
    </citation>
    <scope>IDENTIFICATION</scope>
</reference>
<keyword evidence="3" id="KW-1185">Reference proteome</keyword>
<evidence type="ECO:0000256" key="1">
    <source>
        <dbReference type="SAM" id="MobiDB-lite"/>
    </source>
</evidence>
<dbReference type="InterPro" id="IPR045902">
    <property type="entry name" value="SANBR-like"/>
</dbReference>
<dbReference type="RefSeq" id="XP_011500121.1">
    <property type="nucleotide sequence ID" value="XM_011501819.1"/>
</dbReference>
<dbReference type="AlphaFoldDB" id="A0AAJ6YLA4"/>
<evidence type="ECO:0000313" key="4">
    <source>
        <dbReference type="RefSeq" id="XP_011500121.1"/>
    </source>
</evidence>
<gene>
    <name evidence="4" type="primary">LOC105363986</name>
</gene>
<evidence type="ECO:0000313" key="3">
    <source>
        <dbReference type="Proteomes" id="UP000695007"/>
    </source>
</evidence>
<proteinExistence type="predicted"/>
<name>A0AAJ6YLA4_9HYME</name>
<dbReference type="GeneID" id="105363986"/>
<dbReference type="Pfam" id="PF11822">
    <property type="entry name" value="BTB_SANBR"/>
    <property type="match status" value="1"/>
</dbReference>
<organism evidence="3 4">
    <name type="scientific">Ceratosolen solmsi marchali</name>
    <dbReference type="NCBI Taxonomy" id="326594"/>
    <lineage>
        <taxon>Eukaryota</taxon>
        <taxon>Metazoa</taxon>
        <taxon>Ecdysozoa</taxon>
        <taxon>Arthropoda</taxon>
        <taxon>Hexapoda</taxon>
        <taxon>Insecta</taxon>
        <taxon>Pterygota</taxon>
        <taxon>Neoptera</taxon>
        <taxon>Endopterygota</taxon>
        <taxon>Hymenoptera</taxon>
        <taxon>Apocrita</taxon>
        <taxon>Proctotrupomorpha</taxon>
        <taxon>Chalcidoidea</taxon>
        <taxon>Agaonidae</taxon>
        <taxon>Agaoninae</taxon>
        <taxon>Ceratosolen</taxon>
    </lineage>
</organism>
<evidence type="ECO:0000259" key="2">
    <source>
        <dbReference type="Pfam" id="PF11822"/>
    </source>
</evidence>
<accession>A0AAJ6YLA4</accession>